<sequence length="821" mass="96963">MSKETLNWAKGIDIWKDNKKDSLEFDFIKRRLAWDVKHLWDLKEQWKITKEEYDKYANKLKGILESNYKWRRDLDLKYETESKRIISEASWKTKDLLDVIPVWDKLRNYLSEREAKKDIEKSKKEWKIKIMWFDNIRHNYTIEIWEFENLIRSQEIESINSKALAEYLKYAISAGYNWKTLENKIWKYKMLHIAEIWWAIWNKNETSTNSRSLTNAQKSLWNDKDKANYLFKEYINWCLKNYQTSFDALLNIRNKKISTAKLILLFDRQLGRISNPKPEDMIRIIKNSDLWKWISENELRNVFKATVVDLVKAARITRRIEFKIRNGFADPMATLTYKNIIKKLDPNFNLNKLSKSDLSALNWNDKMVIDLSMDAKVNKIINILAKAWANNKVLEYFELYKWAISEYSNYMRSTDATIMGKREMVAMTKTVNASSSKMICICDSMLQRNTEFHETKRELHSNEDKFRNPLKGLRSANGITDIDELIKNWELVSKCIVELSKKNGKSKSDILLLKSLRKLTKKSIELQKVTIWAHTDNTEAEINAAIKSWNLKLAPYWKPTEDTLSRNKDFVNPESPKDEKNPEKKQEPQSKTVWSKASSLKDSPYAKELASSSLVVIPSSFSNNLDRTQFFNSIFSAIDEKESINIKLPDWLNFTLSKKAWSETYSVEYGWDKWIKHEWLSRKEVKNSLSFAQYTNSIWLGFLISSSREIIQKINSISVWDKILDKDWLSPSEKMLFLSIVWPQLIPGYIQTTSLEVNEAQFRNIKHQGKEISKKSKKLSGHIWWFSNLEELAKAQFPANGWKDFNVLTFLNSIWKTSWVV</sequence>
<comment type="caution">
    <text evidence="2">The sequence shown here is derived from an EMBL/GenBank/DDBJ whole genome shotgun (WGS) entry which is preliminary data.</text>
</comment>
<feature type="compositionally biased region" description="Basic and acidic residues" evidence="1">
    <location>
        <begin position="564"/>
        <end position="588"/>
    </location>
</feature>
<protein>
    <submittedName>
        <fullName evidence="2">Uncharacterized protein</fullName>
    </submittedName>
</protein>
<gene>
    <name evidence="2" type="ORF">ACD_3C00142G0010</name>
</gene>
<dbReference type="EMBL" id="AMFJ01000416">
    <property type="protein sequence ID" value="EKE27854.1"/>
    <property type="molecule type" value="Genomic_DNA"/>
</dbReference>
<name>K2GC81_9BACT</name>
<accession>K2GC81</accession>
<evidence type="ECO:0000313" key="2">
    <source>
        <dbReference type="EMBL" id="EKE27854.1"/>
    </source>
</evidence>
<evidence type="ECO:0000256" key="1">
    <source>
        <dbReference type="SAM" id="MobiDB-lite"/>
    </source>
</evidence>
<proteinExistence type="predicted"/>
<dbReference type="AlphaFoldDB" id="K2GC81"/>
<reference evidence="2" key="1">
    <citation type="journal article" date="2012" name="Science">
        <title>Fermentation, hydrogen, and sulfur metabolism in multiple uncultivated bacterial phyla.</title>
        <authorList>
            <person name="Wrighton K.C."/>
            <person name="Thomas B.C."/>
            <person name="Sharon I."/>
            <person name="Miller C.S."/>
            <person name="Castelle C.J."/>
            <person name="VerBerkmoes N.C."/>
            <person name="Wilkins M.J."/>
            <person name="Hettich R.L."/>
            <person name="Lipton M.S."/>
            <person name="Williams K.H."/>
            <person name="Long P.E."/>
            <person name="Banfield J.F."/>
        </authorList>
    </citation>
    <scope>NUCLEOTIDE SEQUENCE [LARGE SCALE GENOMIC DNA]</scope>
</reference>
<feature type="region of interest" description="Disordered" evidence="1">
    <location>
        <begin position="564"/>
        <end position="593"/>
    </location>
</feature>
<organism evidence="2">
    <name type="scientific">uncultured bacterium</name>
    <name type="common">gcode 4</name>
    <dbReference type="NCBI Taxonomy" id="1234023"/>
    <lineage>
        <taxon>Bacteria</taxon>
        <taxon>environmental samples</taxon>
    </lineage>
</organism>